<keyword evidence="3 7" id="KW-0812">Transmembrane</keyword>
<feature type="domain" description="ABC3 transporter permease C-terminal" evidence="8">
    <location>
        <begin position="282"/>
        <end position="392"/>
    </location>
</feature>
<evidence type="ECO:0000313" key="11">
    <source>
        <dbReference type="Proteomes" id="UP001589535"/>
    </source>
</evidence>
<comment type="caution">
    <text evidence="10">The sequence shown here is derived from an EMBL/GenBank/DDBJ whole genome shotgun (WGS) entry which is preliminary data.</text>
</comment>
<dbReference type="InterPro" id="IPR025857">
    <property type="entry name" value="MacB_PCD"/>
</dbReference>
<comment type="subcellular location">
    <subcellularLocation>
        <location evidence="1">Cell membrane</location>
        <topology evidence="1">Multi-pass membrane protein</topology>
    </subcellularLocation>
</comment>
<proteinExistence type="inferred from homology"/>
<dbReference type="PANTHER" id="PTHR30572:SF4">
    <property type="entry name" value="ABC TRANSPORTER PERMEASE YTRF"/>
    <property type="match status" value="1"/>
</dbReference>
<name>A0ABV5U0J7_9PSEU</name>
<dbReference type="InterPro" id="IPR050250">
    <property type="entry name" value="Macrolide_Exporter_MacB"/>
</dbReference>
<evidence type="ECO:0000256" key="4">
    <source>
        <dbReference type="ARBA" id="ARBA00022989"/>
    </source>
</evidence>
<dbReference type="Pfam" id="PF02687">
    <property type="entry name" value="FtsX"/>
    <property type="match status" value="1"/>
</dbReference>
<keyword evidence="2" id="KW-1003">Cell membrane</keyword>
<evidence type="ECO:0000256" key="2">
    <source>
        <dbReference type="ARBA" id="ARBA00022475"/>
    </source>
</evidence>
<keyword evidence="4 7" id="KW-1133">Transmembrane helix</keyword>
<evidence type="ECO:0000256" key="7">
    <source>
        <dbReference type="SAM" id="Phobius"/>
    </source>
</evidence>
<evidence type="ECO:0000256" key="3">
    <source>
        <dbReference type="ARBA" id="ARBA00022692"/>
    </source>
</evidence>
<evidence type="ECO:0000256" key="6">
    <source>
        <dbReference type="ARBA" id="ARBA00038076"/>
    </source>
</evidence>
<feature type="transmembrane region" description="Helical" evidence="7">
    <location>
        <begin position="276"/>
        <end position="300"/>
    </location>
</feature>
<dbReference type="PANTHER" id="PTHR30572">
    <property type="entry name" value="MEMBRANE COMPONENT OF TRANSPORTER-RELATED"/>
    <property type="match status" value="1"/>
</dbReference>
<gene>
    <name evidence="10" type="ORF">ACFFTO_04345</name>
</gene>
<dbReference type="InterPro" id="IPR003838">
    <property type="entry name" value="ABC3_permease_C"/>
</dbReference>
<keyword evidence="11" id="KW-1185">Reference proteome</keyword>
<sequence length="400" mass="40645">MNLLEILRFAVRGLTANKLRSALTTLGITIGVAAVILLVAVGNGASAAIAASIQGLGTNVVNVSPARGGGQGTAARPLTVQDAHALVDPVGAPDVKAASPVVNTTATATYGQTSYDVSSVAGTEPAYFTTTNRELAQGQLFTGEDVTAARKVVVLGPTTAESIFGTADPVGKNVLLNSIQFTVIGVLQAKGSTGLQNADDVAIAPISAVQNSLAGYGSLSQIAVQATSADSVSLAQSEITAILNARHGIRLGGTPDYQIQNSEQLLATRTSATETFTVLLGAVAAISLLVGGIGVTNIMLVTVTERIREIGIRKAIGAPRAAILGQFLAEATMLSLFGGLLGVAIGVIGSRFTISGIKPVVVPSSILLAFAVSALIGLFFGSFPANRAAKLRPIDALRHE</sequence>
<protein>
    <submittedName>
        <fullName evidence="10">ABC transporter permease</fullName>
    </submittedName>
</protein>
<evidence type="ECO:0000256" key="5">
    <source>
        <dbReference type="ARBA" id="ARBA00023136"/>
    </source>
</evidence>
<dbReference type="Proteomes" id="UP001589535">
    <property type="component" value="Unassembled WGS sequence"/>
</dbReference>
<keyword evidence="5 7" id="KW-0472">Membrane</keyword>
<dbReference type="RefSeq" id="WP_378189352.1">
    <property type="nucleotide sequence ID" value="NZ_JBHMBK010000002.1"/>
</dbReference>
<comment type="similarity">
    <text evidence="6">Belongs to the ABC-4 integral membrane protein family.</text>
</comment>
<evidence type="ECO:0000256" key="1">
    <source>
        <dbReference type="ARBA" id="ARBA00004651"/>
    </source>
</evidence>
<feature type="transmembrane region" description="Helical" evidence="7">
    <location>
        <begin position="360"/>
        <end position="383"/>
    </location>
</feature>
<feature type="transmembrane region" description="Helical" evidence="7">
    <location>
        <begin position="21"/>
        <end position="42"/>
    </location>
</feature>
<evidence type="ECO:0000259" key="9">
    <source>
        <dbReference type="Pfam" id="PF12704"/>
    </source>
</evidence>
<reference evidence="10 11" key="1">
    <citation type="submission" date="2024-09" db="EMBL/GenBank/DDBJ databases">
        <authorList>
            <person name="Sun Q."/>
            <person name="Mori K."/>
        </authorList>
    </citation>
    <scope>NUCLEOTIDE SEQUENCE [LARGE SCALE GENOMIC DNA]</scope>
    <source>
        <strain evidence="10 11">JCM 13852</strain>
    </source>
</reference>
<dbReference type="EMBL" id="JBHMBK010000002">
    <property type="protein sequence ID" value="MFB9683403.1"/>
    <property type="molecule type" value="Genomic_DNA"/>
</dbReference>
<feature type="transmembrane region" description="Helical" evidence="7">
    <location>
        <begin position="321"/>
        <end position="348"/>
    </location>
</feature>
<dbReference type="Pfam" id="PF12704">
    <property type="entry name" value="MacB_PCD"/>
    <property type="match status" value="1"/>
</dbReference>
<evidence type="ECO:0000313" key="10">
    <source>
        <dbReference type="EMBL" id="MFB9683403.1"/>
    </source>
</evidence>
<feature type="domain" description="MacB-like periplasmic core" evidence="9">
    <location>
        <begin position="21"/>
        <end position="241"/>
    </location>
</feature>
<accession>A0ABV5U0J7</accession>
<organism evidence="10 11">
    <name type="scientific">Amycolatopsis plumensis</name>
    <dbReference type="NCBI Taxonomy" id="236508"/>
    <lineage>
        <taxon>Bacteria</taxon>
        <taxon>Bacillati</taxon>
        <taxon>Actinomycetota</taxon>
        <taxon>Actinomycetes</taxon>
        <taxon>Pseudonocardiales</taxon>
        <taxon>Pseudonocardiaceae</taxon>
        <taxon>Amycolatopsis</taxon>
    </lineage>
</organism>
<evidence type="ECO:0000259" key="8">
    <source>
        <dbReference type="Pfam" id="PF02687"/>
    </source>
</evidence>